<dbReference type="CDD" id="cd13537">
    <property type="entry name" value="PBP2_YvgL_like"/>
    <property type="match status" value="1"/>
</dbReference>
<dbReference type="RefSeq" id="WP_075898945.1">
    <property type="nucleotide sequence ID" value="NZ_MKZS01000001.1"/>
</dbReference>
<organism evidence="7 8">
    <name type="scientific">Moorena bouillonii PNG</name>
    <dbReference type="NCBI Taxonomy" id="568701"/>
    <lineage>
        <taxon>Bacteria</taxon>
        <taxon>Bacillati</taxon>
        <taxon>Cyanobacteriota</taxon>
        <taxon>Cyanophyceae</taxon>
        <taxon>Coleofasciculales</taxon>
        <taxon>Coleofasciculaceae</taxon>
        <taxon>Moorena</taxon>
    </lineage>
</organism>
<accession>A0A1U7N0P3</accession>
<evidence type="ECO:0000313" key="8">
    <source>
        <dbReference type="Proteomes" id="UP000186657"/>
    </source>
</evidence>
<keyword evidence="4 6" id="KW-0732">Signal</keyword>
<feature type="chain" id="PRO_5010574816" evidence="6">
    <location>
        <begin position="27"/>
        <end position="270"/>
    </location>
</feature>
<comment type="caution">
    <text evidence="7">The sequence shown here is derived from an EMBL/GenBank/DDBJ whole genome shotgun (WGS) entry which is preliminary data.</text>
</comment>
<dbReference type="Pfam" id="PF13531">
    <property type="entry name" value="SBP_bac_11"/>
    <property type="match status" value="1"/>
</dbReference>
<dbReference type="Gene3D" id="3.40.190.10">
    <property type="entry name" value="Periplasmic binding protein-like II"/>
    <property type="match status" value="2"/>
</dbReference>
<gene>
    <name evidence="7" type="ORF">BJP37_11195</name>
</gene>
<proteinExistence type="inferred from homology"/>
<feature type="signal peptide" evidence="6">
    <location>
        <begin position="1"/>
        <end position="26"/>
    </location>
</feature>
<dbReference type="EMBL" id="MKZS01000001">
    <property type="protein sequence ID" value="OLT59512.1"/>
    <property type="molecule type" value="Genomic_DNA"/>
</dbReference>
<sequence length="270" mass="29511">MVKSLIKSWFLCLSLSLVLVACNVLTFNNQQPEVVSLTVSVAASLQDAMKAIKVLYTKETPDVTIIYNFASSGSLQQQIEQGAPVDVFISAAPKQMNALESKGLLLEGTRQSIINNQVVLITPKDETGISNFKDLRSDKISKIAMGDPESVPAGHYAKEVLSTLNLFDQLKPKLVFAKDVRQVLFYVETGNVDAGLVYATDANVSNQVKRVATAPPESYSRIIYPVAVLKESKNPDHANQFVQFLSGESAKTVFLRYGFTMADKGVGSRE</sequence>
<dbReference type="InterPro" id="IPR041879">
    <property type="entry name" value="YvgL-like_PBP2"/>
</dbReference>
<evidence type="ECO:0000256" key="2">
    <source>
        <dbReference type="ARBA" id="ARBA00022505"/>
    </source>
</evidence>
<evidence type="ECO:0000256" key="4">
    <source>
        <dbReference type="ARBA" id="ARBA00022729"/>
    </source>
</evidence>
<dbReference type="InterPro" id="IPR005950">
    <property type="entry name" value="ModA"/>
</dbReference>
<feature type="binding site" evidence="5">
    <location>
        <position position="180"/>
    </location>
    <ligand>
        <name>molybdate</name>
        <dbReference type="ChEBI" id="CHEBI:36264"/>
    </ligand>
</feature>
<evidence type="ECO:0000256" key="1">
    <source>
        <dbReference type="ARBA" id="ARBA00009175"/>
    </source>
</evidence>
<evidence type="ECO:0000313" key="7">
    <source>
        <dbReference type="EMBL" id="OLT59512.1"/>
    </source>
</evidence>
<evidence type="ECO:0000256" key="6">
    <source>
        <dbReference type="SAM" id="SignalP"/>
    </source>
</evidence>
<evidence type="ECO:0000256" key="5">
    <source>
        <dbReference type="PIRSR" id="PIRSR004846-1"/>
    </source>
</evidence>
<dbReference type="GO" id="GO:0030973">
    <property type="term" value="F:molybdate ion binding"/>
    <property type="evidence" value="ECO:0007669"/>
    <property type="project" value="UniProtKB-ARBA"/>
</dbReference>
<keyword evidence="8" id="KW-1185">Reference proteome</keyword>
<dbReference type="PANTHER" id="PTHR30632">
    <property type="entry name" value="MOLYBDATE-BINDING PERIPLASMIC PROTEIN"/>
    <property type="match status" value="1"/>
</dbReference>
<keyword evidence="2 5" id="KW-0500">Molybdenum</keyword>
<protein>
    <submittedName>
        <fullName evidence="7">Molybdate ABC transporter substrate-binding protein</fullName>
    </submittedName>
</protein>
<comment type="similarity">
    <text evidence="1">Belongs to the bacterial solute-binding protein ModA family.</text>
</comment>
<feature type="binding site" evidence="5">
    <location>
        <position position="153"/>
    </location>
    <ligand>
        <name>molybdate</name>
        <dbReference type="ChEBI" id="CHEBI:36264"/>
    </ligand>
</feature>
<dbReference type="PIRSF" id="PIRSF004846">
    <property type="entry name" value="ModA"/>
    <property type="match status" value="1"/>
</dbReference>
<dbReference type="NCBIfam" id="TIGR01256">
    <property type="entry name" value="modA"/>
    <property type="match status" value="1"/>
</dbReference>
<dbReference type="Proteomes" id="UP000186657">
    <property type="component" value="Unassembled WGS sequence"/>
</dbReference>
<dbReference type="FunFam" id="3.40.190.10:FF:000035">
    <property type="entry name" value="Molybdate ABC transporter substrate-binding protein"/>
    <property type="match status" value="1"/>
</dbReference>
<feature type="binding site" evidence="5">
    <location>
        <position position="72"/>
    </location>
    <ligand>
        <name>molybdate</name>
        <dbReference type="ChEBI" id="CHEBI:36264"/>
    </ligand>
</feature>
<dbReference type="PANTHER" id="PTHR30632:SF0">
    <property type="entry name" value="SULFATE-BINDING PROTEIN"/>
    <property type="match status" value="1"/>
</dbReference>
<dbReference type="GO" id="GO:0046872">
    <property type="term" value="F:metal ion binding"/>
    <property type="evidence" value="ECO:0007669"/>
    <property type="project" value="UniProtKB-KW"/>
</dbReference>
<name>A0A1U7N0P3_9CYAN</name>
<feature type="binding site" evidence="5">
    <location>
        <position position="44"/>
    </location>
    <ligand>
        <name>molybdate</name>
        <dbReference type="ChEBI" id="CHEBI:36264"/>
    </ligand>
</feature>
<keyword evidence="3 5" id="KW-0479">Metal-binding</keyword>
<dbReference type="GO" id="GO:0015689">
    <property type="term" value="P:molybdate ion transport"/>
    <property type="evidence" value="ECO:0007669"/>
    <property type="project" value="InterPro"/>
</dbReference>
<dbReference type="InterPro" id="IPR050682">
    <property type="entry name" value="ModA/WtpA"/>
</dbReference>
<dbReference type="GO" id="GO:1901359">
    <property type="term" value="F:tungstate binding"/>
    <property type="evidence" value="ECO:0007669"/>
    <property type="project" value="UniProtKB-ARBA"/>
</dbReference>
<feature type="binding site" evidence="5">
    <location>
        <position position="198"/>
    </location>
    <ligand>
        <name>molybdate</name>
        <dbReference type="ChEBI" id="CHEBI:36264"/>
    </ligand>
</feature>
<dbReference type="AlphaFoldDB" id="A0A1U7N0P3"/>
<evidence type="ECO:0000256" key="3">
    <source>
        <dbReference type="ARBA" id="ARBA00022723"/>
    </source>
</evidence>
<dbReference type="PROSITE" id="PS51257">
    <property type="entry name" value="PROKAR_LIPOPROTEIN"/>
    <property type="match status" value="1"/>
</dbReference>
<reference evidence="7 8" key="1">
    <citation type="submission" date="2016-10" db="EMBL/GenBank/DDBJ databases">
        <title>Comparative genomics uncovers the prolific and rare metabolic potential of the cyanobacterial genus Moorea.</title>
        <authorList>
            <person name="Leao T."/>
            <person name="Castelao G."/>
            <person name="Korobeynikov A."/>
            <person name="Monroe E.A."/>
            <person name="Podell S."/>
            <person name="Glukhov E."/>
            <person name="Allen E."/>
            <person name="Gerwick W.H."/>
            <person name="Gerwick L."/>
        </authorList>
    </citation>
    <scope>NUCLEOTIDE SEQUENCE [LARGE SCALE GENOMIC DNA]</scope>
    <source>
        <strain evidence="7 8">PNG5-198</strain>
    </source>
</reference>
<dbReference type="SUPFAM" id="SSF53850">
    <property type="entry name" value="Periplasmic binding protein-like II"/>
    <property type="match status" value="1"/>
</dbReference>